<dbReference type="RefSeq" id="WP_185792056.1">
    <property type="nucleotide sequence ID" value="NZ_VFOZ01000001.1"/>
</dbReference>
<reference evidence="1 2" key="1">
    <citation type="submission" date="2019-06" db="EMBL/GenBank/DDBJ databases">
        <title>Sequencing the genomes of 1000 actinobacteria strains.</title>
        <authorList>
            <person name="Klenk H.-P."/>
        </authorList>
    </citation>
    <scope>NUCLEOTIDE SEQUENCE [LARGE SCALE GENOMIC DNA]</scope>
    <source>
        <strain evidence="1 2">DSM 102200</strain>
    </source>
</reference>
<accession>A0A543CF00</accession>
<dbReference type="EMBL" id="VFOZ01000001">
    <property type="protein sequence ID" value="TQL95676.1"/>
    <property type="molecule type" value="Genomic_DNA"/>
</dbReference>
<comment type="caution">
    <text evidence="1">The sequence shown here is derived from an EMBL/GenBank/DDBJ whole genome shotgun (WGS) entry which is preliminary data.</text>
</comment>
<dbReference type="AlphaFoldDB" id="A0A543CF00"/>
<protein>
    <submittedName>
        <fullName evidence="1">Uncharacterized protein</fullName>
    </submittedName>
</protein>
<evidence type="ECO:0000313" key="2">
    <source>
        <dbReference type="Proteomes" id="UP000316096"/>
    </source>
</evidence>
<keyword evidence="2" id="KW-1185">Reference proteome</keyword>
<dbReference type="PROSITE" id="PS51257">
    <property type="entry name" value="PROKAR_LIPOPROTEIN"/>
    <property type="match status" value="1"/>
</dbReference>
<sequence length="52" mass="5443">MKIVIGRMWFAGIRKSGPSMPAAFALSCSKVLEPAGYRADSRAGGRAEASDA</sequence>
<name>A0A543CF00_9ACTN</name>
<evidence type="ECO:0000313" key="1">
    <source>
        <dbReference type="EMBL" id="TQL95676.1"/>
    </source>
</evidence>
<dbReference type="Proteomes" id="UP000316096">
    <property type="component" value="Unassembled WGS sequence"/>
</dbReference>
<organism evidence="1 2">
    <name type="scientific">Actinoallomurus bryophytorum</name>
    <dbReference type="NCBI Taxonomy" id="1490222"/>
    <lineage>
        <taxon>Bacteria</taxon>
        <taxon>Bacillati</taxon>
        <taxon>Actinomycetota</taxon>
        <taxon>Actinomycetes</taxon>
        <taxon>Streptosporangiales</taxon>
        <taxon>Thermomonosporaceae</taxon>
        <taxon>Actinoallomurus</taxon>
    </lineage>
</organism>
<gene>
    <name evidence="1" type="ORF">FB559_1184</name>
</gene>
<proteinExistence type="predicted"/>